<dbReference type="EMBL" id="VOSC01000033">
    <property type="protein sequence ID" value="TXE06137.1"/>
    <property type="molecule type" value="Genomic_DNA"/>
</dbReference>
<feature type="chain" id="PRO_5023078959" description="DUF2946 domain-containing protein" evidence="1">
    <location>
        <begin position="27"/>
        <end position="136"/>
    </location>
</feature>
<feature type="signal peptide" evidence="1">
    <location>
        <begin position="1"/>
        <end position="26"/>
    </location>
</feature>
<sequence>MVKQFLHKGFCAVLALLVLISTVSFTVEKHYCGDVLIDVSLFADANKCGMETQGQDLEKTTKKSCCKDEVHVVEGQDKLLKSSNNLEFQQQLFITSFVYTFYNLFESLPKQTIPHKDYSPPKLTTNILVLDQVFLI</sequence>
<dbReference type="InterPro" id="IPR058512">
    <property type="entry name" value="DUF8199"/>
</dbReference>
<gene>
    <name evidence="2" type="ORF">FUA26_14250</name>
</gene>
<dbReference type="Proteomes" id="UP000321790">
    <property type="component" value="Unassembled WGS sequence"/>
</dbReference>
<dbReference type="NCBIfam" id="NF047658">
    <property type="entry name" value="HYC_CC_PP"/>
    <property type="match status" value="1"/>
</dbReference>
<evidence type="ECO:0008006" key="4">
    <source>
        <dbReference type="Google" id="ProtNLM"/>
    </source>
</evidence>
<keyword evidence="1" id="KW-0732">Signal</keyword>
<name>A0A5C7AD29_9FLAO</name>
<evidence type="ECO:0000256" key="1">
    <source>
        <dbReference type="SAM" id="SignalP"/>
    </source>
</evidence>
<dbReference type="AlphaFoldDB" id="A0A5C7AD29"/>
<proteinExistence type="predicted"/>
<dbReference type="Pfam" id="PF26622">
    <property type="entry name" value="DUF8199"/>
    <property type="match status" value="1"/>
</dbReference>
<accession>A0A5C7AD29</accession>
<comment type="caution">
    <text evidence="2">The sequence shown here is derived from an EMBL/GenBank/DDBJ whole genome shotgun (WGS) entry which is preliminary data.</text>
</comment>
<reference evidence="3" key="1">
    <citation type="submission" date="2019-08" db="EMBL/GenBank/DDBJ databases">
        <title>Seonamhaeicola sediminis sp. nov., isolated from marine sediment.</title>
        <authorList>
            <person name="Cao W.R."/>
        </authorList>
    </citation>
    <scope>NUCLEOTIDE SEQUENCE [LARGE SCALE GENOMIC DNA]</scope>
    <source>
        <strain evidence="3">Gy8</strain>
    </source>
</reference>
<dbReference type="InterPro" id="IPR058060">
    <property type="entry name" value="HYC_CC_PP"/>
</dbReference>
<organism evidence="2 3">
    <name type="scientific">Seonamhaeicola algicola</name>
    <dbReference type="NCBI Taxonomy" id="1719036"/>
    <lineage>
        <taxon>Bacteria</taxon>
        <taxon>Pseudomonadati</taxon>
        <taxon>Bacteroidota</taxon>
        <taxon>Flavobacteriia</taxon>
        <taxon>Flavobacteriales</taxon>
        <taxon>Flavobacteriaceae</taxon>
    </lineage>
</organism>
<evidence type="ECO:0000313" key="3">
    <source>
        <dbReference type="Proteomes" id="UP000321790"/>
    </source>
</evidence>
<evidence type="ECO:0000313" key="2">
    <source>
        <dbReference type="EMBL" id="TXE06137.1"/>
    </source>
</evidence>
<keyword evidence="3" id="KW-1185">Reference proteome</keyword>
<protein>
    <recommendedName>
        <fullName evidence="4">DUF2946 domain-containing protein</fullName>
    </recommendedName>
</protein>
<dbReference type="RefSeq" id="WP_147137583.1">
    <property type="nucleotide sequence ID" value="NZ_VOSC01000033.1"/>
</dbReference>
<dbReference type="OrthoDB" id="1493875at2"/>